<sequence>MNNLVILYASIHHKNTEKLLKEIVKNKPVDLIDLLHEKNIELSKYQVVGFASGIYYSKLHKSIYKYIEENKNIPKKSFVIYTAGMASKKTVENFINYLEERGFEILGAYNCKGYDTYGPFKIIGGVAKGHPNEKDVEKGKEFLDEIVNMI</sequence>
<accession>A0AC61MR71</accession>
<gene>
    <name evidence="1" type="ORF">JFY71_06265</name>
</gene>
<protein>
    <submittedName>
        <fullName evidence="1">Flavodoxin</fullName>
    </submittedName>
</protein>
<dbReference type="EMBL" id="CP066744">
    <property type="protein sequence ID" value="QQK06949.1"/>
    <property type="molecule type" value="Genomic_DNA"/>
</dbReference>
<evidence type="ECO:0000313" key="1">
    <source>
        <dbReference type="EMBL" id="QQK06949.1"/>
    </source>
</evidence>
<name>A0AC61MR71_9FIRM</name>
<organism evidence="1 2">
    <name type="scientific">Miniphocaeibacter halophilus</name>
    <dbReference type="NCBI Taxonomy" id="2931922"/>
    <lineage>
        <taxon>Bacteria</taxon>
        <taxon>Bacillati</taxon>
        <taxon>Bacillota</taxon>
        <taxon>Tissierellia</taxon>
        <taxon>Tissierellales</taxon>
        <taxon>Peptoniphilaceae</taxon>
        <taxon>Miniphocaeibacter</taxon>
    </lineage>
</organism>
<keyword evidence="2" id="KW-1185">Reference proteome</keyword>
<dbReference type="Proteomes" id="UP000595814">
    <property type="component" value="Chromosome"/>
</dbReference>
<reference evidence="1 2" key="1">
    <citation type="journal article" date="2022" name="Int. J. Syst. Evol. Microbiol.">
        <title>Miniphocaeibacter halophilus sp. nov., an ammonium-tolerant acetate-producing bacterium isolated from a biogas system.</title>
        <authorList>
            <person name="Schnurer A."/>
            <person name="Singh A."/>
            <person name="Bi S."/>
            <person name="Qiao W."/>
            <person name="Westerholm M."/>
        </authorList>
    </citation>
    <scope>NUCLEOTIDE SEQUENCE [LARGE SCALE GENOMIC DNA]</scope>
    <source>
        <strain evidence="1 2">AMB_01</strain>
    </source>
</reference>
<evidence type="ECO:0000313" key="2">
    <source>
        <dbReference type="Proteomes" id="UP000595814"/>
    </source>
</evidence>
<proteinExistence type="predicted"/>